<keyword evidence="3" id="KW-1185">Reference proteome</keyword>
<dbReference type="Proteomes" id="UP000316612">
    <property type="component" value="Unassembled WGS sequence"/>
</dbReference>
<dbReference type="Gene3D" id="3.20.20.140">
    <property type="entry name" value="Metal-dependent hydrolases"/>
    <property type="match status" value="1"/>
</dbReference>
<evidence type="ECO:0000313" key="2">
    <source>
        <dbReference type="EMBL" id="GED06065.1"/>
    </source>
</evidence>
<dbReference type="Gene3D" id="2.30.40.10">
    <property type="entry name" value="Urease, subunit C, domain 1"/>
    <property type="match status" value="1"/>
</dbReference>
<sequence length="539" mass="56791">MTSAAPELIVCASRIHSMSGEPAPEQTAIAVTSGMISGLGAAGDLLKQADAQTRIIELEGTLVPAFTDAHAHPVMSLSMARGADLSGCRSLDEVAEALRGEAADRGADEWVLGWGLDPNFFTEQGISNDVLVRALGAERLAYVTLFDAHSAIASPAALRRAGIDSQRSWPSGSSVVADASGKPTGHLLEFEAMALVQEVLPAQDLDEQVLGLHGLLGEMAAQGLGEVHVMDMNHPQIFELLDAAEAHALLPVKLRISPWCTPALSDEECAELVALQQRGGDRWKIEGVKFFIDGTVEGGTAWLETPDSKGESTTSAWGDISAYAHRIEQLHRAQVPTATHAIGERGIREVVETLAALPAIGVQHRIEHIESVPRQVIEQLAAAGIAASMQPTHCTHYTKADGSDDWSVRLGAQRAARAWCLRDVLDAGAVLALGSDYPVAPYPVLPIMADAQLRRPVEDDTAAPILPEQAITAAEALAGYTTGPHRAIGREGGALSLGAPGSFTVLDVDPLNASPQELGAGRVLLTVSEGIITFTGNDL</sequence>
<organism evidence="2 3">
    <name type="scientific">Glutamicibacter uratoxydans</name>
    <name type="common">Arthrobacter uratoxydans</name>
    <dbReference type="NCBI Taxonomy" id="43667"/>
    <lineage>
        <taxon>Bacteria</taxon>
        <taxon>Bacillati</taxon>
        <taxon>Actinomycetota</taxon>
        <taxon>Actinomycetes</taxon>
        <taxon>Micrococcales</taxon>
        <taxon>Micrococcaceae</taxon>
        <taxon>Glutamicibacter</taxon>
    </lineage>
</organism>
<gene>
    <name evidence="2" type="ORF">AUR04nite_15970</name>
</gene>
<dbReference type="AlphaFoldDB" id="A0A4Y4DR29"/>
<protein>
    <submittedName>
        <fullName evidence="2">Amidohydrolase</fullName>
    </submittedName>
</protein>
<dbReference type="Pfam" id="PF07969">
    <property type="entry name" value="Amidohydro_3"/>
    <property type="match status" value="1"/>
</dbReference>
<feature type="domain" description="Amidohydrolase 3" evidence="1">
    <location>
        <begin position="59"/>
        <end position="533"/>
    </location>
</feature>
<name>A0A4Y4DR29_GLUUR</name>
<dbReference type="Gene3D" id="3.10.310.70">
    <property type="match status" value="1"/>
</dbReference>
<evidence type="ECO:0000259" key="1">
    <source>
        <dbReference type="Pfam" id="PF07969"/>
    </source>
</evidence>
<dbReference type="InterPro" id="IPR032466">
    <property type="entry name" value="Metal_Hydrolase"/>
</dbReference>
<comment type="caution">
    <text evidence="2">The sequence shown here is derived from an EMBL/GenBank/DDBJ whole genome shotgun (WGS) entry which is preliminary data.</text>
</comment>
<keyword evidence="2" id="KW-0378">Hydrolase</keyword>
<dbReference type="SUPFAM" id="SSF51556">
    <property type="entry name" value="Metallo-dependent hydrolases"/>
    <property type="match status" value="1"/>
</dbReference>
<dbReference type="EMBL" id="BJNY01000008">
    <property type="protein sequence ID" value="GED06065.1"/>
    <property type="molecule type" value="Genomic_DNA"/>
</dbReference>
<dbReference type="InterPro" id="IPR013108">
    <property type="entry name" value="Amidohydro_3"/>
</dbReference>
<accession>A0A4Y4DR29</accession>
<dbReference type="PANTHER" id="PTHR22642:SF2">
    <property type="entry name" value="PROTEIN LONG AFTER FAR-RED 3"/>
    <property type="match status" value="1"/>
</dbReference>
<evidence type="ECO:0000313" key="3">
    <source>
        <dbReference type="Proteomes" id="UP000316612"/>
    </source>
</evidence>
<dbReference type="RefSeq" id="WP_141363751.1">
    <property type="nucleotide sequence ID" value="NZ_BAAAJL010000003.1"/>
</dbReference>
<dbReference type="PANTHER" id="PTHR22642">
    <property type="entry name" value="IMIDAZOLONEPROPIONASE"/>
    <property type="match status" value="1"/>
</dbReference>
<reference evidence="2 3" key="1">
    <citation type="submission" date="2019-06" db="EMBL/GenBank/DDBJ databases">
        <title>Whole genome shotgun sequence of Glutamicibacter uratoxydans NBRC 15515.</title>
        <authorList>
            <person name="Hosoyama A."/>
            <person name="Uohara A."/>
            <person name="Ohji S."/>
            <person name="Ichikawa N."/>
        </authorList>
    </citation>
    <scope>NUCLEOTIDE SEQUENCE [LARGE SCALE GENOMIC DNA]</scope>
    <source>
        <strain evidence="2 3">NBRC 15515</strain>
    </source>
</reference>
<proteinExistence type="predicted"/>
<dbReference type="OrthoDB" id="3238066at2"/>
<dbReference type="InterPro" id="IPR011059">
    <property type="entry name" value="Metal-dep_hydrolase_composite"/>
</dbReference>
<dbReference type="GO" id="GO:0016810">
    <property type="term" value="F:hydrolase activity, acting on carbon-nitrogen (but not peptide) bonds"/>
    <property type="evidence" value="ECO:0007669"/>
    <property type="project" value="InterPro"/>
</dbReference>
<dbReference type="SUPFAM" id="SSF51338">
    <property type="entry name" value="Composite domain of metallo-dependent hydrolases"/>
    <property type="match status" value="1"/>
</dbReference>